<dbReference type="Proteomes" id="UP001500839">
    <property type="component" value="Unassembled WGS sequence"/>
</dbReference>
<dbReference type="InterPro" id="IPR008920">
    <property type="entry name" value="TF_FadR/GntR_C"/>
</dbReference>
<dbReference type="SMART" id="SM00345">
    <property type="entry name" value="HTH_GNTR"/>
    <property type="match status" value="1"/>
</dbReference>
<evidence type="ECO:0000259" key="4">
    <source>
        <dbReference type="PROSITE" id="PS50949"/>
    </source>
</evidence>
<dbReference type="Gene3D" id="1.20.120.530">
    <property type="entry name" value="GntR ligand-binding domain-like"/>
    <property type="match status" value="1"/>
</dbReference>
<dbReference type="SUPFAM" id="SSF48008">
    <property type="entry name" value="GntR ligand-binding domain-like"/>
    <property type="match status" value="1"/>
</dbReference>
<dbReference type="Gene3D" id="1.10.10.10">
    <property type="entry name" value="Winged helix-like DNA-binding domain superfamily/Winged helix DNA-binding domain"/>
    <property type="match status" value="1"/>
</dbReference>
<evidence type="ECO:0000256" key="3">
    <source>
        <dbReference type="ARBA" id="ARBA00023163"/>
    </source>
</evidence>
<name>A0ABP9CKZ6_9ACTN</name>
<dbReference type="Pfam" id="PF07729">
    <property type="entry name" value="FCD"/>
    <property type="match status" value="1"/>
</dbReference>
<dbReference type="PANTHER" id="PTHR43537:SF24">
    <property type="entry name" value="GLUCONATE OPERON TRANSCRIPTIONAL REPRESSOR"/>
    <property type="match status" value="1"/>
</dbReference>
<evidence type="ECO:0000313" key="6">
    <source>
        <dbReference type="Proteomes" id="UP001500839"/>
    </source>
</evidence>
<evidence type="ECO:0000256" key="1">
    <source>
        <dbReference type="ARBA" id="ARBA00023015"/>
    </source>
</evidence>
<dbReference type="InterPro" id="IPR011711">
    <property type="entry name" value="GntR_C"/>
</dbReference>
<dbReference type="InterPro" id="IPR036390">
    <property type="entry name" value="WH_DNA-bd_sf"/>
</dbReference>
<dbReference type="PROSITE" id="PS50949">
    <property type="entry name" value="HTH_GNTR"/>
    <property type="match status" value="1"/>
</dbReference>
<reference evidence="6" key="1">
    <citation type="journal article" date="2019" name="Int. J. Syst. Evol. Microbiol.">
        <title>The Global Catalogue of Microorganisms (GCM) 10K type strain sequencing project: providing services to taxonomists for standard genome sequencing and annotation.</title>
        <authorList>
            <consortium name="The Broad Institute Genomics Platform"/>
            <consortium name="The Broad Institute Genome Sequencing Center for Infectious Disease"/>
            <person name="Wu L."/>
            <person name="Ma J."/>
        </authorList>
    </citation>
    <scope>NUCLEOTIDE SEQUENCE [LARGE SCALE GENOMIC DNA]</scope>
    <source>
        <strain evidence="6">JCM 18542</strain>
    </source>
</reference>
<gene>
    <name evidence="5" type="ORF">GCM10023353_15090</name>
</gene>
<dbReference type="Pfam" id="PF00392">
    <property type="entry name" value="GntR"/>
    <property type="match status" value="1"/>
</dbReference>
<dbReference type="InterPro" id="IPR036388">
    <property type="entry name" value="WH-like_DNA-bd_sf"/>
</dbReference>
<dbReference type="EMBL" id="BAABKQ010000001">
    <property type="protein sequence ID" value="GAA4811498.1"/>
    <property type="molecule type" value="Genomic_DNA"/>
</dbReference>
<comment type="caution">
    <text evidence="5">The sequence shown here is derived from an EMBL/GenBank/DDBJ whole genome shotgun (WGS) entry which is preliminary data.</text>
</comment>
<accession>A0ABP9CKZ6</accession>
<keyword evidence="2" id="KW-0238">DNA-binding</keyword>
<proteinExistence type="predicted"/>
<dbReference type="PANTHER" id="PTHR43537">
    <property type="entry name" value="TRANSCRIPTIONAL REGULATOR, GNTR FAMILY"/>
    <property type="match status" value="1"/>
</dbReference>
<sequence length="224" mass="24015">MRVTSPQHAAATAPSAADRAYLHTKEAIIRGDLPGGTAVSEVTVCSELGLSRTPVHEAFLRLASENLLTLASRKGALVRPMPPSEAADVLEMREAVEATAARRAIADGRAAEAAPALEEALRRQERALASRPSDPPDTAAFVAADDAFHTAVVAASRNPIALHFTGLLRDRQQRLRHQLMRVHPDQLRPALEQHRRLAASFAAGDADAYAADLSEHIAMHQGIL</sequence>
<keyword evidence="1" id="KW-0805">Transcription regulation</keyword>
<dbReference type="InterPro" id="IPR000524">
    <property type="entry name" value="Tscrpt_reg_HTH_GntR"/>
</dbReference>
<keyword evidence="6" id="KW-1185">Reference proteome</keyword>
<keyword evidence="3" id="KW-0804">Transcription</keyword>
<feature type="domain" description="HTH gntR-type" evidence="4">
    <location>
        <begin position="14"/>
        <end position="81"/>
    </location>
</feature>
<organism evidence="5 6">
    <name type="scientific">Tomitella cavernea</name>
    <dbReference type="NCBI Taxonomy" id="1387982"/>
    <lineage>
        <taxon>Bacteria</taxon>
        <taxon>Bacillati</taxon>
        <taxon>Actinomycetota</taxon>
        <taxon>Actinomycetes</taxon>
        <taxon>Mycobacteriales</taxon>
        <taxon>Tomitella</taxon>
    </lineage>
</organism>
<protein>
    <submittedName>
        <fullName evidence="5">GntR family transcriptional regulator</fullName>
    </submittedName>
</protein>
<evidence type="ECO:0000256" key="2">
    <source>
        <dbReference type="ARBA" id="ARBA00023125"/>
    </source>
</evidence>
<dbReference type="SUPFAM" id="SSF46785">
    <property type="entry name" value="Winged helix' DNA-binding domain"/>
    <property type="match status" value="1"/>
</dbReference>
<evidence type="ECO:0000313" key="5">
    <source>
        <dbReference type="EMBL" id="GAA4811498.1"/>
    </source>
</evidence>
<dbReference type="SMART" id="SM00895">
    <property type="entry name" value="FCD"/>
    <property type="match status" value="1"/>
</dbReference>